<dbReference type="GeneID" id="85437454"/>
<feature type="domain" description="DUF8212" evidence="2">
    <location>
        <begin position="225"/>
        <end position="247"/>
    </location>
</feature>
<proteinExistence type="predicted"/>
<dbReference type="InterPro" id="IPR058525">
    <property type="entry name" value="DUF8212"/>
</dbReference>
<keyword evidence="4" id="KW-1185">Reference proteome</keyword>
<evidence type="ECO:0008006" key="5">
    <source>
        <dbReference type="Google" id="ProtNLM"/>
    </source>
</evidence>
<protein>
    <recommendedName>
        <fullName evidence="5">HET domain-containing protein</fullName>
    </recommendedName>
</protein>
<dbReference type="Pfam" id="PF26640">
    <property type="entry name" value="DUF8212"/>
    <property type="match status" value="1"/>
</dbReference>
<dbReference type="RefSeq" id="XP_060413660.1">
    <property type="nucleotide sequence ID" value="XM_060553214.1"/>
</dbReference>
<dbReference type="AlphaFoldDB" id="A0AAD8V492"/>
<gene>
    <name evidence="3" type="ORF">LY79DRAFT_471987</name>
</gene>
<dbReference type="InterPro" id="IPR010730">
    <property type="entry name" value="HET"/>
</dbReference>
<organism evidence="3 4">
    <name type="scientific">Colletotrichum navitas</name>
    <dbReference type="NCBI Taxonomy" id="681940"/>
    <lineage>
        <taxon>Eukaryota</taxon>
        <taxon>Fungi</taxon>
        <taxon>Dikarya</taxon>
        <taxon>Ascomycota</taxon>
        <taxon>Pezizomycotina</taxon>
        <taxon>Sordariomycetes</taxon>
        <taxon>Hypocreomycetidae</taxon>
        <taxon>Glomerellales</taxon>
        <taxon>Glomerellaceae</taxon>
        <taxon>Colletotrichum</taxon>
        <taxon>Colletotrichum graminicola species complex</taxon>
    </lineage>
</organism>
<evidence type="ECO:0000313" key="4">
    <source>
        <dbReference type="Proteomes" id="UP001230504"/>
    </source>
</evidence>
<dbReference type="Pfam" id="PF06985">
    <property type="entry name" value="HET"/>
    <property type="match status" value="1"/>
</dbReference>
<dbReference type="PANTHER" id="PTHR10622:SF12">
    <property type="entry name" value="HET DOMAIN-CONTAINING PROTEIN"/>
    <property type="match status" value="1"/>
</dbReference>
<sequence>MWLTNTRTLTLERFHDPSAVKYAIRSRNWEEVTFQNMAYVRKAKRKAGFAKIASAYKMALETGGLGYAWVDTCCIDKNSSAELSEAINSMFQWYRQADVCFVLLSDLPPKTRPQPPPEDAAALGVCRWLSRGWTLQELMAPTYVKFYDAGWQYWFTKDGEASTLSAITGIDHDVLALKKEMTAVPVAVKMLWASRRKTTRVEGQAYPLLGLFDIDMPMLYGEGHKAFQRLQDEIVKETDDMSLFAWLAERGSKQLYRGAFAGSPSEFAHCATLEQRR</sequence>
<feature type="domain" description="Heterokaryon incompatibility" evidence="1">
    <location>
        <begin position="55"/>
        <end position="106"/>
    </location>
</feature>
<dbReference type="Proteomes" id="UP001230504">
    <property type="component" value="Unassembled WGS sequence"/>
</dbReference>
<reference evidence="3" key="1">
    <citation type="submission" date="2021-06" db="EMBL/GenBank/DDBJ databases">
        <title>Comparative genomics, transcriptomics and evolutionary studies reveal genomic signatures of adaptation to plant cell wall in hemibiotrophic fungi.</title>
        <authorList>
            <consortium name="DOE Joint Genome Institute"/>
            <person name="Baroncelli R."/>
            <person name="Diaz J.F."/>
            <person name="Benocci T."/>
            <person name="Peng M."/>
            <person name="Battaglia E."/>
            <person name="Haridas S."/>
            <person name="Andreopoulos W."/>
            <person name="Labutti K."/>
            <person name="Pangilinan J."/>
            <person name="Floch G.L."/>
            <person name="Makela M.R."/>
            <person name="Henrissat B."/>
            <person name="Grigoriev I.V."/>
            <person name="Crouch J.A."/>
            <person name="De Vries R.P."/>
            <person name="Sukno S.A."/>
            <person name="Thon M.R."/>
        </authorList>
    </citation>
    <scope>NUCLEOTIDE SEQUENCE</scope>
    <source>
        <strain evidence="3">CBS 125086</strain>
    </source>
</reference>
<evidence type="ECO:0000313" key="3">
    <source>
        <dbReference type="EMBL" id="KAK1590162.1"/>
    </source>
</evidence>
<dbReference type="PANTHER" id="PTHR10622">
    <property type="entry name" value="HET DOMAIN-CONTAINING PROTEIN"/>
    <property type="match status" value="1"/>
</dbReference>
<accession>A0AAD8V492</accession>
<feature type="non-terminal residue" evidence="3">
    <location>
        <position position="277"/>
    </location>
</feature>
<evidence type="ECO:0000259" key="2">
    <source>
        <dbReference type="Pfam" id="PF26640"/>
    </source>
</evidence>
<name>A0AAD8V492_9PEZI</name>
<dbReference type="EMBL" id="JAHLJV010000033">
    <property type="protein sequence ID" value="KAK1590162.1"/>
    <property type="molecule type" value="Genomic_DNA"/>
</dbReference>
<evidence type="ECO:0000259" key="1">
    <source>
        <dbReference type="Pfam" id="PF06985"/>
    </source>
</evidence>
<comment type="caution">
    <text evidence="3">The sequence shown here is derived from an EMBL/GenBank/DDBJ whole genome shotgun (WGS) entry which is preliminary data.</text>
</comment>